<gene>
    <name evidence="16" type="ORF">Lalb_Chr18g0048741</name>
</gene>
<organism evidence="16 17">
    <name type="scientific">Lupinus albus</name>
    <name type="common">White lupine</name>
    <name type="synonym">Lupinus termis</name>
    <dbReference type="NCBI Taxonomy" id="3870"/>
    <lineage>
        <taxon>Eukaryota</taxon>
        <taxon>Viridiplantae</taxon>
        <taxon>Streptophyta</taxon>
        <taxon>Embryophyta</taxon>
        <taxon>Tracheophyta</taxon>
        <taxon>Spermatophyta</taxon>
        <taxon>Magnoliopsida</taxon>
        <taxon>eudicotyledons</taxon>
        <taxon>Gunneridae</taxon>
        <taxon>Pentapetalae</taxon>
        <taxon>rosids</taxon>
        <taxon>fabids</taxon>
        <taxon>Fabales</taxon>
        <taxon>Fabaceae</taxon>
        <taxon>Papilionoideae</taxon>
        <taxon>50 kb inversion clade</taxon>
        <taxon>genistoids sensu lato</taxon>
        <taxon>core genistoids</taxon>
        <taxon>Genisteae</taxon>
        <taxon>Lupinus</taxon>
    </lineage>
</organism>
<dbReference type="PROSITE" id="PS50297">
    <property type="entry name" value="ANK_REP_REGION"/>
    <property type="match status" value="2"/>
</dbReference>
<evidence type="ECO:0000256" key="6">
    <source>
        <dbReference type="ARBA" id="ARBA00022640"/>
    </source>
</evidence>
<keyword evidence="10" id="KW-0446">Lipid-binding</keyword>
<evidence type="ECO:0000313" key="17">
    <source>
        <dbReference type="Proteomes" id="UP000447434"/>
    </source>
</evidence>
<dbReference type="EMBL" id="WOCE01000018">
    <property type="protein sequence ID" value="KAE9593979.1"/>
    <property type="molecule type" value="Genomic_DNA"/>
</dbReference>
<keyword evidence="9" id="KW-0040">ANK repeat</keyword>
<evidence type="ECO:0000256" key="2">
    <source>
        <dbReference type="ARBA" id="ARBA00004413"/>
    </source>
</evidence>
<keyword evidence="5" id="KW-0150">Chloroplast</keyword>
<evidence type="ECO:0000256" key="10">
    <source>
        <dbReference type="ARBA" id="ARBA00023121"/>
    </source>
</evidence>
<evidence type="ECO:0000256" key="8">
    <source>
        <dbReference type="ARBA" id="ARBA00022805"/>
    </source>
</evidence>
<evidence type="ECO:0000259" key="15">
    <source>
        <dbReference type="Pfam" id="PF17830"/>
    </source>
</evidence>
<keyword evidence="17" id="KW-1185">Reference proteome</keyword>
<dbReference type="GO" id="GO:0008289">
    <property type="term" value="F:lipid binding"/>
    <property type="evidence" value="ECO:0007669"/>
    <property type="project" value="UniProtKB-KW"/>
</dbReference>
<evidence type="ECO:0000256" key="14">
    <source>
        <dbReference type="SAM" id="MobiDB-lite"/>
    </source>
</evidence>
<dbReference type="FunFam" id="1.25.40.20:FF:000106">
    <property type="entry name" value="Ankyrin repeat domain-containing protein 2"/>
    <property type="match status" value="1"/>
</dbReference>
<evidence type="ECO:0000256" key="3">
    <source>
        <dbReference type="ARBA" id="ARBA00004496"/>
    </source>
</evidence>
<dbReference type="PANTHER" id="PTHR24203">
    <property type="entry name" value="ANKYRIN REPEAT FAMILY PROTEIN"/>
    <property type="match status" value="1"/>
</dbReference>
<proteinExistence type="predicted"/>
<dbReference type="AlphaFoldDB" id="A0A6A5P332"/>
<dbReference type="Proteomes" id="UP000447434">
    <property type="component" value="Chromosome 18"/>
</dbReference>
<dbReference type="InterPro" id="IPR036770">
    <property type="entry name" value="Ankyrin_rpt-contain_sf"/>
</dbReference>
<dbReference type="PROSITE" id="PS50088">
    <property type="entry name" value="ANK_REPEAT"/>
    <property type="match status" value="2"/>
</dbReference>
<dbReference type="InterPro" id="IPR002110">
    <property type="entry name" value="Ankyrin_rpt"/>
</dbReference>
<protein>
    <submittedName>
        <fullName evidence="16">Putative ankyrin repeat-containing domain-containing protein</fullName>
    </submittedName>
</protein>
<feature type="region of interest" description="Disordered" evidence="14">
    <location>
        <begin position="202"/>
        <end position="222"/>
    </location>
</feature>
<evidence type="ECO:0000256" key="12">
    <source>
        <dbReference type="ARBA" id="ARBA00023242"/>
    </source>
</evidence>
<dbReference type="Pfam" id="PF17830">
    <property type="entry name" value="STI1-HOP_DP"/>
    <property type="match status" value="1"/>
</dbReference>
<dbReference type="Gene3D" id="1.25.40.20">
    <property type="entry name" value="Ankyrin repeat-containing domain"/>
    <property type="match status" value="2"/>
</dbReference>
<evidence type="ECO:0000256" key="11">
    <source>
        <dbReference type="ARBA" id="ARBA00023136"/>
    </source>
</evidence>
<keyword evidence="11" id="KW-0472">Membrane</keyword>
<feature type="compositionally biased region" description="Polar residues" evidence="14">
    <location>
        <begin position="1"/>
        <end position="10"/>
    </location>
</feature>
<dbReference type="OrthoDB" id="341259at2759"/>
<keyword evidence="6" id="KW-0934">Plastid</keyword>
<dbReference type="GO" id="GO:0009707">
    <property type="term" value="C:chloroplast outer membrane"/>
    <property type="evidence" value="ECO:0007669"/>
    <property type="project" value="UniProtKB-SubCell"/>
</dbReference>
<evidence type="ECO:0000256" key="13">
    <source>
        <dbReference type="ARBA" id="ARBA00060453"/>
    </source>
</evidence>
<dbReference type="PANTHER" id="PTHR24203:SF45">
    <property type="entry name" value="ANKYRIN REPEAT DOMAIN 6"/>
    <property type="match status" value="1"/>
</dbReference>
<sequence length="348" mass="37296">MASNSQNNPPSDDKVGTAVNKNSKDKTSSADPSTEQRAASATAAGFPPNPFDFSAMSGLLNDPGIKELAEQIAQDPSFSQMAEQLQKTFQGATPDSIPNFDNQQYLQTMQQVMQNPNFMTMAERLGNALVQDPSMSAMLESFTNPSNKEQIEERMARIKEDPSLKHILEEIETGGPSAMMRYWNDEEVLGKLGQAMGLANSGGAAASAENSVPDETDDDVGNEDESIVHHTASTGDVEGLKTALASGADKDEEDSEGRTALHFSCGYGEVKCAKVLIEAGAKVDALDKNKNTALHYAAGYGRKECVALLLENGAAVTLQNMDGKTPIDVAKLNNQDDVLKLLEKDAFL</sequence>
<keyword evidence="7" id="KW-0677">Repeat</keyword>
<evidence type="ECO:0000313" key="16">
    <source>
        <dbReference type="EMBL" id="KAE9593979.1"/>
    </source>
</evidence>
<keyword evidence="12" id="KW-0539">Nucleus</keyword>
<feature type="region of interest" description="Disordered" evidence="14">
    <location>
        <begin position="1"/>
        <end position="50"/>
    </location>
</feature>
<dbReference type="FunFam" id="1.25.40.20:FF:000049">
    <property type="entry name" value="Ankyrin repeat domain-containing protein 2"/>
    <property type="match status" value="1"/>
</dbReference>
<accession>A0A6A5P332</accession>
<reference evidence="17" key="1">
    <citation type="journal article" date="2020" name="Nat. Commun.">
        <title>Genome sequence of the cluster root forming white lupin.</title>
        <authorList>
            <person name="Hufnagel B."/>
            <person name="Marques A."/>
            <person name="Soriano A."/>
            <person name="Marques L."/>
            <person name="Divol F."/>
            <person name="Doumas P."/>
            <person name="Sallet E."/>
            <person name="Mancinotti D."/>
            <person name="Carrere S."/>
            <person name="Marande W."/>
            <person name="Arribat S."/>
            <person name="Keller J."/>
            <person name="Huneau C."/>
            <person name="Blein T."/>
            <person name="Aime D."/>
            <person name="Laguerre M."/>
            <person name="Taylor J."/>
            <person name="Schubert V."/>
            <person name="Nelson M."/>
            <person name="Geu-Flores F."/>
            <person name="Crespi M."/>
            <person name="Gallardo-Guerrero K."/>
            <person name="Delaux P.-M."/>
            <person name="Salse J."/>
            <person name="Berges H."/>
            <person name="Guyot R."/>
            <person name="Gouzy J."/>
            <person name="Peret B."/>
        </authorList>
    </citation>
    <scope>NUCLEOTIDE SEQUENCE [LARGE SCALE GENOMIC DNA]</scope>
    <source>
        <strain evidence="17">cv. Amiga</strain>
    </source>
</reference>
<feature type="domain" description="STI1/HOP DP" evidence="15">
    <location>
        <begin position="153"/>
        <end position="197"/>
    </location>
</feature>
<comment type="caution">
    <text evidence="16">The sequence shown here is derived from an EMBL/GenBank/DDBJ whole genome shotgun (WGS) entry which is preliminary data.</text>
</comment>
<dbReference type="InterPro" id="IPR041243">
    <property type="entry name" value="STI1/HOP_DP"/>
</dbReference>
<feature type="compositionally biased region" description="Low complexity" evidence="14">
    <location>
        <begin position="202"/>
        <end position="211"/>
    </location>
</feature>
<evidence type="ECO:0000256" key="7">
    <source>
        <dbReference type="ARBA" id="ARBA00022737"/>
    </source>
</evidence>
<dbReference type="SUPFAM" id="SSF48403">
    <property type="entry name" value="Ankyrin repeat"/>
    <property type="match status" value="1"/>
</dbReference>
<evidence type="ECO:0000256" key="4">
    <source>
        <dbReference type="ARBA" id="ARBA00022490"/>
    </source>
</evidence>
<name>A0A6A5P332_LUPAL</name>
<evidence type="ECO:0000256" key="9">
    <source>
        <dbReference type="ARBA" id="ARBA00023043"/>
    </source>
</evidence>
<dbReference type="GO" id="GO:0005886">
    <property type="term" value="C:plasma membrane"/>
    <property type="evidence" value="ECO:0007669"/>
    <property type="project" value="UniProtKB-SubCell"/>
</dbReference>
<feature type="compositionally biased region" description="Polar residues" evidence="14">
    <location>
        <begin position="29"/>
        <end position="39"/>
    </location>
</feature>
<evidence type="ECO:0000256" key="5">
    <source>
        <dbReference type="ARBA" id="ARBA00022528"/>
    </source>
</evidence>
<dbReference type="GO" id="GO:0005634">
    <property type="term" value="C:nucleus"/>
    <property type="evidence" value="ECO:0007669"/>
    <property type="project" value="UniProtKB-SubCell"/>
</dbReference>
<feature type="compositionally biased region" description="Acidic residues" evidence="14">
    <location>
        <begin position="212"/>
        <end position="222"/>
    </location>
</feature>
<keyword evidence="4" id="KW-0963">Cytoplasm</keyword>
<comment type="subcellular location">
    <subcellularLocation>
        <location evidence="2">Cell membrane</location>
        <topology evidence="2">Peripheral membrane protein</topology>
        <orientation evidence="2">Cytoplasmic side</orientation>
    </subcellularLocation>
    <subcellularLocation>
        <location evidence="3">Cytoplasm</location>
    </subcellularLocation>
    <subcellularLocation>
        <location evidence="1">Nucleus</location>
    </subcellularLocation>
    <subcellularLocation>
        <location evidence="13">Plastid</location>
        <location evidence="13">Chloroplast outer membrane</location>
        <topology evidence="13">Peripheral membrane protein</topology>
        <orientation evidence="13">Cytoplasmic side</orientation>
    </subcellularLocation>
</comment>
<evidence type="ECO:0000256" key="1">
    <source>
        <dbReference type="ARBA" id="ARBA00004123"/>
    </source>
</evidence>
<dbReference type="SMART" id="SM00248">
    <property type="entry name" value="ANK"/>
    <property type="match status" value="3"/>
</dbReference>
<keyword evidence="8" id="KW-1002">Plastid outer membrane</keyword>
<dbReference type="Pfam" id="PF12796">
    <property type="entry name" value="Ank_2"/>
    <property type="match status" value="1"/>
</dbReference>